<keyword evidence="1" id="KW-0520">NAD</keyword>
<accession>A0A5M6IBG7</accession>
<feature type="compositionally biased region" description="Polar residues" evidence="2">
    <location>
        <begin position="125"/>
        <end position="134"/>
    </location>
</feature>
<dbReference type="CDD" id="cd05266">
    <property type="entry name" value="SDR_a4"/>
    <property type="match status" value="1"/>
</dbReference>
<reference evidence="4 5" key="1">
    <citation type="submission" date="2019-09" db="EMBL/GenBank/DDBJ databases">
        <title>Genome sequence of Roseospira marina, one of the more divergent members of the non-sulfur purple photosynthetic bacterial family, the Rhodospirillaceae.</title>
        <authorList>
            <person name="Meyer T."/>
            <person name="Kyndt J."/>
        </authorList>
    </citation>
    <scope>NUCLEOTIDE SEQUENCE [LARGE SCALE GENOMIC DNA]</scope>
    <source>
        <strain evidence="4 5">DSM 15113</strain>
    </source>
</reference>
<evidence type="ECO:0000259" key="3">
    <source>
        <dbReference type="Pfam" id="PF01370"/>
    </source>
</evidence>
<proteinExistence type="predicted"/>
<keyword evidence="5" id="KW-1185">Reference proteome</keyword>
<dbReference type="EMBL" id="VWPJ01000008">
    <property type="protein sequence ID" value="KAA5605640.1"/>
    <property type="molecule type" value="Genomic_DNA"/>
</dbReference>
<feature type="domain" description="NAD-dependent epimerase/dehydratase" evidence="3">
    <location>
        <begin position="105"/>
        <end position="170"/>
    </location>
</feature>
<evidence type="ECO:0000256" key="1">
    <source>
        <dbReference type="ARBA" id="ARBA00023027"/>
    </source>
</evidence>
<feature type="region of interest" description="Disordered" evidence="2">
    <location>
        <begin position="118"/>
        <end position="138"/>
    </location>
</feature>
<dbReference type="RefSeq" id="WP_150062351.1">
    <property type="nucleotide sequence ID" value="NZ_JACHII010000002.1"/>
</dbReference>
<comment type="caution">
    <text evidence="4">The sequence shown here is derived from an EMBL/GenBank/DDBJ whole genome shotgun (WGS) entry which is preliminary data.</text>
</comment>
<dbReference type="PANTHER" id="PTHR43574">
    <property type="entry name" value="EPIMERASE-RELATED"/>
    <property type="match status" value="1"/>
</dbReference>
<sequence>MLPHSASSPPTLLCLGMGYTARRLGHRLQAEGWHVAGTARPSTGTAALTAEGFEALLFDRATPLSVETLNRFGHILVSVPPDEAGDPVLDTMSDALAQAETPRWIGYLSTTGVYGDTGGAWVDETSPTEPTQPRSIRRREAESAWLDLHRRHGRPVEVFRLAGIYGPGRSALDTVRAGRAHRVIKPGHVVCRIHVDDIGRMLRAAMATPSPGWVFNGADDEPAPPQDVIAEACALLGVTTPPEVALEDADLSPMARSFYADTRRVGNSRIKDRLGVTLRYPTYREGLRAILADSPGVAQAAARSATGR</sequence>
<dbReference type="Pfam" id="PF01370">
    <property type="entry name" value="Epimerase"/>
    <property type="match status" value="1"/>
</dbReference>
<dbReference type="OrthoDB" id="9808276at2"/>
<evidence type="ECO:0000313" key="5">
    <source>
        <dbReference type="Proteomes" id="UP000324065"/>
    </source>
</evidence>
<dbReference type="SUPFAM" id="SSF51735">
    <property type="entry name" value="NAD(P)-binding Rossmann-fold domains"/>
    <property type="match status" value="1"/>
</dbReference>
<dbReference type="InterPro" id="IPR036291">
    <property type="entry name" value="NAD(P)-bd_dom_sf"/>
</dbReference>
<gene>
    <name evidence="4" type="ORF">F1188_10430</name>
</gene>
<dbReference type="InterPro" id="IPR001509">
    <property type="entry name" value="Epimerase_deHydtase"/>
</dbReference>
<evidence type="ECO:0000313" key="4">
    <source>
        <dbReference type="EMBL" id="KAA5605640.1"/>
    </source>
</evidence>
<evidence type="ECO:0000256" key="2">
    <source>
        <dbReference type="SAM" id="MobiDB-lite"/>
    </source>
</evidence>
<protein>
    <submittedName>
        <fullName evidence="4">SDR family oxidoreductase</fullName>
    </submittedName>
</protein>
<name>A0A5M6IBG7_9PROT</name>
<dbReference type="Gene3D" id="3.40.50.720">
    <property type="entry name" value="NAD(P)-binding Rossmann-like Domain"/>
    <property type="match status" value="1"/>
</dbReference>
<organism evidence="4 5">
    <name type="scientific">Roseospira marina</name>
    <dbReference type="NCBI Taxonomy" id="140057"/>
    <lineage>
        <taxon>Bacteria</taxon>
        <taxon>Pseudomonadati</taxon>
        <taxon>Pseudomonadota</taxon>
        <taxon>Alphaproteobacteria</taxon>
        <taxon>Rhodospirillales</taxon>
        <taxon>Rhodospirillaceae</taxon>
        <taxon>Roseospira</taxon>
    </lineage>
</organism>
<dbReference type="AlphaFoldDB" id="A0A5M6IBG7"/>
<dbReference type="Proteomes" id="UP000324065">
    <property type="component" value="Unassembled WGS sequence"/>
</dbReference>